<dbReference type="InterPro" id="IPR008930">
    <property type="entry name" value="Terpenoid_cyclase/PrenylTrfase"/>
</dbReference>
<dbReference type="Gene3D" id="1.50.10.20">
    <property type="match status" value="1"/>
</dbReference>
<sequence length="278" mass="32463">MSVSEKYRKDLEEICAHRYDLGGDLWTSEDKRILKGSPFSLIESVQYLLEIGMKPEEPLLMEAADLLFSLWREDGRFQVYPKGALYPCQTIHVLNTLGRLGYAKDRRLQRTFQHLLEIQHEDGGWRCQKFSYGHGPETEFSNPFPTLIALDAFRYTTWINQKEELNEAIEFLLRHWTTKLPLGPCHYGIGTLFSQVEYPFRTYNLFYYVYVLSYYDCAKGDPRFLDALSQLRSKTEDGQIVVERSVPKLSKLSFCKKGEKSALATMKYNEILKNLKHQ</sequence>
<evidence type="ECO:0000313" key="1">
    <source>
        <dbReference type="EMBL" id="SFO08974.1"/>
    </source>
</evidence>
<dbReference type="AlphaFoldDB" id="A0A1I5EBQ4"/>
<dbReference type="Proteomes" id="UP000181899">
    <property type="component" value="Unassembled WGS sequence"/>
</dbReference>
<dbReference type="RefSeq" id="WP_074912851.1">
    <property type="nucleotide sequence ID" value="NZ_FOVK01000015.1"/>
</dbReference>
<organism evidence="1 2">
    <name type="scientific">Proteiniclasticum ruminis</name>
    <dbReference type="NCBI Taxonomy" id="398199"/>
    <lineage>
        <taxon>Bacteria</taxon>
        <taxon>Bacillati</taxon>
        <taxon>Bacillota</taxon>
        <taxon>Clostridia</taxon>
        <taxon>Eubacteriales</taxon>
        <taxon>Clostridiaceae</taxon>
        <taxon>Proteiniclasticum</taxon>
    </lineage>
</organism>
<dbReference type="SUPFAM" id="SSF48239">
    <property type="entry name" value="Terpenoid cyclases/Protein prenyltransferases"/>
    <property type="match status" value="1"/>
</dbReference>
<proteinExistence type="predicted"/>
<evidence type="ECO:0000313" key="2">
    <source>
        <dbReference type="Proteomes" id="UP000181899"/>
    </source>
</evidence>
<dbReference type="OrthoDB" id="9790865at2"/>
<reference evidence="1 2" key="1">
    <citation type="submission" date="2016-10" db="EMBL/GenBank/DDBJ databases">
        <authorList>
            <person name="de Groot N.N."/>
        </authorList>
    </citation>
    <scope>NUCLEOTIDE SEQUENCE [LARGE SCALE GENOMIC DNA]</scope>
    <source>
        <strain evidence="1 2">ML2</strain>
    </source>
</reference>
<accession>A0A1I5EBQ4</accession>
<gene>
    <name evidence="1" type="ORF">SAMN04488695_11527</name>
</gene>
<name>A0A1I5EBQ4_9CLOT</name>
<dbReference type="EMBL" id="FOVK01000015">
    <property type="protein sequence ID" value="SFO08974.1"/>
    <property type="molecule type" value="Genomic_DNA"/>
</dbReference>
<evidence type="ECO:0008006" key="3">
    <source>
        <dbReference type="Google" id="ProtNLM"/>
    </source>
</evidence>
<keyword evidence="2" id="KW-1185">Reference proteome</keyword>
<protein>
    <recommendedName>
        <fullName evidence="3">Prenyltransferase and squalene oxidase repeat-containing protein</fullName>
    </recommendedName>
</protein>